<evidence type="ECO:0000313" key="2">
    <source>
        <dbReference type="EMBL" id="QSQ26551.1"/>
    </source>
</evidence>
<keyword evidence="1" id="KW-0732">Signal</keyword>
<evidence type="ECO:0000256" key="1">
    <source>
        <dbReference type="SAM" id="SignalP"/>
    </source>
</evidence>
<keyword evidence="3" id="KW-1185">Reference proteome</keyword>
<feature type="signal peptide" evidence="1">
    <location>
        <begin position="1"/>
        <end position="22"/>
    </location>
</feature>
<accession>A0ABX7P7W4</accession>
<evidence type="ECO:0000313" key="3">
    <source>
        <dbReference type="Proteomes" id="UP000662747"/>
    </source>
</evidence>
<gene>
    <name evidence="2" type="ORF">JY651_17155</name>
</gene>
<dbReference type="RefSeq" id="WP_206728096.1">
    <property type="nucleotide sequence ID" value="NZ_CP071090.1"/>
</dbReference>
<proteinExistence type="predicted"/>
<feature type="chain" id="PRO_5046366108" evidence="1">
    <location>
        <begin position="23"/>
        <end position="289"/>
    </location>
</feature>
<organism evidence="2 3">
    <name type="scientific">Pyxidicoccus parkwayensis</name>
    <dbReference type="NCBI Taxonomy" id="2813578"/>
    <lineage>
        <taxon>Bacteria</taxon>
        <taxon>Pseudomonadati</taxon>
        <taxon>Myxococcota</taxon>
        <taxon>Myxococcia</taxon>
        <taxon>Myxococcales</taxon>
        <taxon>Cystobacterineae</taxon>
        <taxon>Myxococcaceae</taxon>
        <taxon>Pyxidicoccus</taxon>
    </lineage>
</organism>
<protein>
    <submittedName>
        <fullName evidence="2">Uncharacterized protein</fullName>
    </submittedName>
</protein>
<name>A0ABX7P7W4_9BACT</name>
<dbReference type="EMBL" id="CP071090">
    <property type="protein sequence ID" value="QSQ26551.1"/>
    <property type="molecule type" value="Genomic_DNA"/>
</dbReference>
<dbReference type="Proteomes" id="UP000662747">
    <property type="component" value="Chromosome"/>
</dbReference>
<reference evidence="2 3" key="1">
    <citation type="submission" date="2021-02" db="EMBL/GenBank/DDBJ databases">
        <title>De Novo genome assembly of isolated myxobacteria.</title>
        <authorList>
            <person name="Stevens D.C."/>
        </authorList>
    </citation>
    <scope>NUCLEOTIDE SEQUENCE [LARGE SCALE GENOMIC DNA]</scope>
    <source>
        <strain evidence="3">SCPEA02</strain>
    </source>
</reference>
<sequence>MHRILSLVVAVGLSFAPSAVRAEAEKAQTFQFVKKAPAVGDSATMETRVEMKLNFAIRGPGMEPEPMDVTSTTNERYTSTVLAVRKGLVDRVKVAFGDTYQEATDKGKTARQDNPLSGKVYVAAYEKGRVVVTDGAGKPVPEAERASVASRIPNLGKVNPLEAALPDKPIRVGDSLDRFAQVLAEKILQQGNDSSMRFSDTQVRLAGVTKEARGAVGTLHVTTKLTIKGSESPITMTVPLEGTITALGRGAKLLELTLSGPMTAELEQELRTQGLTVGGQGELKMSVKQ</sequence>